<comment type="catalytic activity">
    <reaction evidence="1">
        <text>ATP + protein L-histidine = ADP + protein N-phospho-L-histidine.</text>
        <dbReference type="EC" id="2.7.13.3"/>
    </reaction>
</comment>
<dbReference type="GO" id="GO:0005524">
    <property type="term" value="F:ATP binding"/>
    <property type="evidence" value="ECO:0007669"/>
    <property type="project" value="UniProtKB-KW"/>
</dbReference>
<reference evidence="10" key="1">
    <citation type="journal article" date="2016" name="Front. Microbiol.">
        <title>Genome Sequence of the Piezophilic, Mesophilic Sulfate-Reducing Bacterium Desulfovibrio indicus J2T.</title>
        <authorList>
            <person name="Cao J."/>
            <person name="Maignien L."/>
            <person name="Shao Z."/>
            <person name="Alain K."/>
            <person name="Jebbar M."/>
        </authorList>
    </citation>
    <scope>NUCLEOTIDE SEQUENCE</scope>
    <source>
        <strain evidence="10">JCM 32048</strain>
    </source>
</reference>
<dbReference type="RefSeq" id="WP_238193429.1">
    <property type="nucleotide sequence ID" value="NZ_BPQJ01000061.1"/>
</dbReference>
<organism evidence="10 11">
    <name type="scientific">Methylobacterium frigidaeris</name>
    <dbReference type="NCBI Taxonomy" id="2038277"/>
    <lineage>
        <taxon>Bacteria</taxon>
        <taxon>Pseudomonadati</taxon>
        <taxon>Pseudomonadota</taxon>
        <taxon>Alphaproteobacteria</taxon>
        <taxon>Hyphomicrobiales</taxon>
        <taxon>Methylobacteriaceae</taxon>
        <taxon>Methylobacterium</taxon>
    </lineage>
</organism>
<evidence type="ECO:0000256" key="5">
    <source>
        <dbReference type="ARBA" id="ARBA00022679"/>
    </source>
</evidence>
<dbReference type="EC" id="2.7.13.3" evidence="2"/>
<dbReference type="SUPFAM" id="SSF55874">
    <property type="entry name" value="ATPase domain of HSP90 chaperone/DNA topoisomerase II/histidine kinase"/>
    <property type="match status" value="1"/>
</dbReference>
<evidence type="ECO:0000256" key="2">
    <source>
        <dbReference type="ARBA" id="ARBA00012438"/>
    </source>
</evidence>
<dbReference type="AlphaFoldDB" id="A0AA37M7V0"/>
<dbReference type="CDD" id="cd00130">
    <property type="entry name" value="PAS"/>
    <property type="match status" value="1"/>
</dbReference>
<dbReference type="SMART" id="SM00091">
    <property type="entry name" value="PAS"/>
    <property type="match status" value="1"/>
</dbReference>
<keyword evidence="8" id="KW-0067">ATP-binding</keyword>
<dbReference type="InterPro" id="IPR036890">
    <property type="entry name" value="HATPase_C_sf"/>
</dbReference>
<dbReference type="InterPro" id="IPR013656">
    <property type="entry name" value="PAS_4"/>
</dbReference>
<dbReference type="InterPro" id="IPR000014">
    <property type="entry name" value="PAS"/>
</dbReference>
<dbReference type="SMART" id="SM00911">
    <property type="entry name" value="HWE_HK"/>
    <property type="match status" value="1"/>
</dbReference>
<dbReference type="GO" id="GO:0004673">
    <property type="term" value="F:protein histidine kinase activity"/>
    <property type="evidence" value="ECO:0007669"/>
    <property type="project" value="UniProtKB-EC"/>
</dbReference>
<keyword evidence="7" id="KW-0418">Kinase</keyword>
<dbReference type="PANTHER" id="PTHR41523:SF7">
    <property type="entry name" value="HISTIDINE KINASE"/>
    <property type="match status" value="1"/>
</dbReference>
<evidence type="ECO:0000259" key="9">
    <source>
        <dbReference type="PROSITE" id="PS50112"/>
    </source>
</evidence>
<evidence type="ECO:0000256" key="3">
    <source>
        <dbReference type="ARBA" id="ARBA00021740"/>
    </source>
</evidence>
<dbReference type="EMBL" id="BPQJ01000061">
    <property type="protein sequence ID" value="GJD66323.1"/>
    <property type="molecule type" value="Genomic_DNA"/>
</dbReference>
<name>A0AA37M7V0_9HYPH</name>
<feature type="domain" description="PAS" evidence="9">
    <location>
        <begin position="23"/>
        <end position="68"/>
    </location>
</feature>
<keyword evidence="4" id="KW-0597">Phosphoprotein</keyword>
<protein>
    <recommendedName>
        <fullName evidence="3">Blue-light-activated histidine kinase</fullName>
        <ecNumber evidence="2">2.7.13.3</ecNumber>
    </recommendedName>
</protein>
<evidence type="ECO:0000256" key="1">
    <source>
        <dbReference type="ARBA" id="ARBA00000085"/>
    </source>
</evidence>
<dbReference type="Pfam" id="PF07536">
    <property type="entry name" value="HWE_HK"/>
    <property type="match status" value="1"/>
</dbReference>
<gene>
    <name evidence="10" type="ORF">MPEAHAMD_6520</name>
</gene>
<reference evidence="10" key="2">
    <citation type="submission" date="2021-08" db="EMBL/GenBank/DDBJ databases">
        <authorList>
            <person name="Tani A."/>
            <person name="Ola A."/>
            <person name="Ogura Y."/>
            <person name="Katsura K."/>
            <person name="Hayashi T."/>
        </authorList>
    </citation>
    <scope>NUCLEOTIDE SEQUENCE</scope>
    <source>
        <strain evidence="10">JCM 32048</strain>
    </source>
</reference>
<keyword evidence="6" id="KW-0547">Nucleotide-binding</keyword>
<comment type="caution">
    <text evidence="10">The sequence shown here is derived from an EMBL/GenBank/DDBJ whole genome shotgun (WGS) entry which is preliminary data.</text>
</comment>
<sequence length="336" mass="37009">MNLTFPPADDVTGPHLHDLAELVVENAADAIFVMDTAGRTLFANAAAERTFGWLRHELVGHLLHDRLHHHYPDGRPFPMAECPLGHVFTSQKRLERHEEVFFHRNGDRVHVACSNAPILRDGEMIGAVLIAVDITERKRIEEHQRVLLNELNHRVKNTLATVQSIVAHSLRGTTMSSEAGPAIEHRLIALSRAHDVLTREFWGGADLSDIVAGAFEPYAANAVRFQCQGPPVRLPPRAALAVAMALQELCTNAIKYGALSDETGTIHLTWRTEDADGVRLTLRWEERGGPPVVPPTRRGFGTRLVERTLAQDLQGTVSLDFAPSGVICTVTAFLGP</sequence>
<evidence type="ECO:0000256" key="4">
    <source>
        <dbReference type="ARBA" id="ARBA00022553"/>
    </source>
</evidence>
<keyword evidence="11" id="KW-1185">Reference proteome</keyword>
<dbReference type="Pfam" id="PF08448">
    <property type="entry name" value="PAS_4"/>
    <property type="match status" value="1"/>
</dbReference>
<dbReference type="PROSITE" id="PS50112">
    <property type="entry name" value="PAS"/>
    <property type="match status" value="1"/>
</dbReference>
<dbReference type="InterPro" id="IPR035965">
    <property type="entry name" value="PAS-like_dom_sf"/>
</dbReference>
<dbReference type="Gene3D" id="3.30.565.10">
    <property type="entry name" value="Histidine kinase-like ATPase, C-terminal domain"/>
    <property type="match status" value="1"/>
</dbReference>
<dbReference type="InterPro" id="IPR011102">
    <property type="entry name" value="Sig_transdc_His_kinase_HWE"/>
</dbReference>
<dbReference type="SUPFAM" id="SSF55785">
    <property type="entry name" value="PYP-like sensor domain (PAS domain)"/>
    <property type="match status" value="1"/>
</dbReference>
<dbReference type="Proteomes" id="UP001055286">
    <property type="component" value="Unassembled WGS sequence"/>
</dbReference>
<evidence type="ECO:0000256" key="6">
    <source>
        <dbReference type="ARBA" id="ARBA00022741"/>
    </source>
</evidence>
<evidence type="ECO:0000313" key="10">
    <source>
        <dbReference type="EMBL" id="GJD66323.1"/>
    </source>
</evidence>
<proteinExistence type="predicted"/>
<evidence type="ECO:0000256" key="8">
    <source>
        <dbReference type="ARBA" id="ARBA00022840"/>
    </source>
</evidence>
<keyword evidence="5" id="KW-0808">Transferase</keyword>
<dbReference type="Gene3D" id="3.30.450.20">
    <property type="entry name" value="PAS domain"/>
    <property type="match status" value="1"/>
</dbReference>
<accession>A0AA37M7V0</accession>
<evidence type="ECO:0000256" key="7">
    <source>
        <dbReference type="ARBA" id="ARBA00022777"/>
    </source>
</evidence>
<dbReference type="PANTHER" id="PTHR41523">
    <property type="entry name" value="TWO-COMPONENT SYSTEM SENSOR PROTEIN"/>
    <property type="match status" value="1"/>
</dbReference>
<dbReference type="NCBIfam" id="TIGR00229">
    <property type="entry name" value="sensory_box"/>
    <property type="match status" value="1"/>
</dbReference>
<evidence type="ECO:0000313" key="11">
    <source>
        <dbReference type="Proteomes" id="UP001055286"/>
    </source>
</evidence>